<name>A0A7C3EAA3_9SPIR</name>
<sequence>MKPRFPGFGFDPEQQAHFFAVHFPASTKEDSPIKVVEHFEWKGDIPDDADIPNEYRDLKAIIRRDYFKEIADPVKAEFNRRLTAQGLPSGKWPIRGGTTLLSANFGKELLLLLWAIEDATLNDVQNAVHNWQGLSPEERWWLYTMTNAATGQAFAGRNRGWRKAVRFALCENPVSAPIIRKRPILEPTLFDGAN</sequence>
<protein>
    <submittedName>
        <fullName evidence="1">DUF3780 domain-containing protein</fullName>
    </submittedName>
</protein>
<accession>A0A7C3EAA3</accession>
<reference evidence="1" key="1">
    <citation type="journal article" date="2020" name="mSystems">
        <title>Genome- and Community-Level Interaction Insights into Carbon Utilization and Element Cycling Functions of Hydrothermarchaeota in Hydrothermal Sediment.</title>
        <authorList>
            <person name="Zhou Z."/>
            <person name="Liu Y."/>
            <person name="Xu W."/>
            <person name="Pan J."/>
            <person name="Luo Z.H."/>
            <person name="Li M."/>
        </authorList>
    </citation>
    <scope>NUCLEOTIDE SEQUENCE [LARGE SCALE GENOMIC DNA]</scope>
    <source>
        <strain evidence="1">SpSt-503</strain>
    </source>
</reference>
<dbReference type="EMBL" id="DSVL01000287">
    <property type="protein sequence ID" value="HFH29716.1"/>
    <property type="molecule type" value="Genomic_DNA"/>
</dbReference>
<organism evidence="1">
    <name type="scientific">Gracilinema caldarium</name>
    <dbReference type="NCBI Taxonomy" id="215591"/>
    <lineage>
        <taxon>Bacteria</taxon>
        <taxon>Pseudomonadati</taxon>
        <taxon>Spirochaetota</taxon>
        <taxon>Spirochaetia</taxon>
        <taxon>Spirochaetales</taxon>
        <taxon>Breznakiellaceae</taxon>
        <taxon>Gracilinema</taxon>
    </lineage>
</organism>
<proteinExistence type="predicted"/>
<dbReference type="AlphaFoldDB" id="A0A7C3EAA3"/>
<dbReference type="Pfam" id="PF12635">
    <property type="entry name" value="DUF3780"/>
    <property type="match status" value="1"/>
</dbReference>
<gene>
    <name evidence="1" type="ORF">ENS59_09445</name>
</gene>
<dbReference type="InterPro" id="IPR024220">
    <property type="entry name" value="DUF3780"/>
</dbReference>
<evidence type="ECO:0000313" key="1">
    <source>
        <dbReference type="EMBL" id="HFH29716.1"/>
    </source>
</evidence>
<comment type="caution">
    <text evidence="1">The sequence shown here is derived from an EMBL/GenBank/DDBJ whole genome shotgun (WGS) entry which is preliminary data.</text>
</comment>